<dbReference type="RefSeq" id="XP_027431651.1">
    <property type="nucleotide sequence ID" value="XM_027575850.2"/>
</dbReference>
<evidence type="ECO:0000256" key="1">
    <source>
        <dbReference type="SAM" id="MobiDB-lite"/>
    </source>
</evidence>
<gene>
    <name evidence="3" type="primary">LOC113912548</name>
</gene>
<reference evidence="3" key="1">
    <citation type="submission" date="2025-08" db="UniProtKB">
        <authorList>
            <consortium name="RefSeq"/>
        </authorList>
    </citation>
    <scope>IDENTIFICATION</scope>
    <source>
        <tissue evidence="3">Blood</tissue>
    </source>
</reference>
<protein>
    <submittedName>
        <fullName evidence="3">Uncharacterized protein LOC113912548</fullName>
    </submittedName>
</protein>
<feature type="region of interest" description="Disordered" evidence="1">
    <location>
        <begin position="37"/>
        <end position="107"/>
    </location>
</feature>
<evidence type="ECO:0000313" key="2">
    <source>
        <dbReference type="Proteomes" id="UP000515165"/>
    </source>
</evidence>
<accession>A0A6J2BKY0</accession>
<dbReference type="KEGG" id="zca:113912548"/>
<proteinExistence type="predicted"/>
<keyword evidence="2" id="KW-1185">Reference proteome</keyword>
<organism evidence="2 3">
    <name type="scientific">Zalophus californianus</name>
    <name type="common">California sealion</name>
    <dbReference type="NCBI Taxonomy" id="9704"/>
    <lineage>
        <taxon>Eukaryota</taxon>
        <taxon>Metazoa</taxon>
        <taxon>Chordata</taxon>
        <taxon>Craniata</taxon>
        <taxon>Vertebrata</taxon>
        <taxon>Euteleostomi</taxon>
        <taxon>Mammalia</taxon>
        <taxon>Eutheria</taxon>
        <taxon>Laurasiatheria</taxon>
        <taxon>Carnivora</taxon>
        <taxon>Caniformia</taxon>
        <taxon>Pinnipedia</taxon>
        <taxon>Otariidae</taxon>
        <taxon>Zalophus</taxon>
    </lineage>
</organism>
<dbReference type="OrthoDB" id="9950932at2759"/>
<sequence length="142" mass="16280">MDYLGDKLTVAQTHMTQWMGTVRRSFQEALNLVTTTVGHERTSGEPASRTPFKRTSSFRHLASRSRESFRRFSARSQQRFSSLRKRQTDSEPPDLTSPITSGKPSSLTRAELKERAYCFHRGTFCHLTVSAQLKRARRQVMG</sequence>
<dbReference type="Proteomes" id="UP000515165">
    <property type="component" value="Chromosome 14"/>
</dbReference>
<evidence type="ECO:0000313" key="3">
    <source>
        <dbReference type="RefSeq" id="XP_027431651.1"/>
    </source>
</evidence>
<dbReference type="AlphaFoldDB" id="A0A6J2BKY0"/>
<dbReference type="GeneID" id="113912548"/>
<name>A0A6J2BKY0_ZALCA</name>
<feature type="compositionally biased region" description="Polar residues" evidence="1">
    <location>
        <begin position="97"/>
        <end position="107"/>
    </location>
</feature>